<evidence type="ECO:0000313" key="4">
    <source>
        <dbReference type="Proteomes" id="UP000195755"/>
    </source>
</evidence>
<protein>
    <submittedName>
        <fullName evidence="3">Uncharacterized protein</fullName>
    </submittedName>
</protein>
<feature type="region of interest" description="Disordered" evidence="1">
    <location>
        <begin position="47"/>
        <end position="67"/>
    </location>
</feature>
<accession>A0A1Z2LD89</accession>
<name>A0A1Z2LD89_9ACTN</name>
<feature type="signal peptide" evidence="2">
    <location>
        <begin position="1"/>
        <end position="18"/>
    </location>
</feature>
<proteinExistence type="predicted"/>
<evidence type="ECO:0000313" key="3">
    <source>
        <dbReference type="EMBL" id="ARZ72242.1"/>
    </source>
</evidence>
<dbReference type="Proteomes" id="UP000195755">
    <property type="component" value="Chromosome"/>
</dbReference>
<dbReference type="KEGG" id="salj:SMD11_6666"/>
<evidence type="ECO:0000256" key="1">
    <source>
        <dbReference type="SAM" id="MobiDB-lite"/>
    </source>
</evidence>
<sequence>MMTLAPARAIAAMPSVQAASRARKSAPTVTPPSAANVIPSSDSCILAGKASTKESHPKASHGSGRTA</sequence>
<gene>
    <name evidence="3" type="ORF">SMD11_6666</name>
</gene>
<reference evidence="3 4" key="1">
    <citation type="submission" date="2017-06" db="EMBL/GenBank/DDBJ databases">
        <title>Streptomyces albireticuli Genome sequencing and assembly.</title>
        <authorList>
            <person name="Wang Y."/>
            <person name="Du B."/>
            <person name="Ding Y."/>
            <person name="Liu H."/>
            <person name="Hou Q."/>
            <person name="Liu K."/>
            <person name="Yao L."/>
            <person name="Wang C."/>
        </authorList>
    </citation>
    <scope>NUCLEOTIDE SEQUENCE [LARGE SCALE GENOMIC DNA]</scope>
    <source>
        <strain evidence="3 4">MDJK11</strain>
    </source>
</reference>
<dbReference type="EMBL" id="CP021744">
    <property type="protein sequence ID" value="ARZ72242.1"/>
    <property type="molecule type" value="Genomic_DNA"/>
</dbReference>
<dbReference type="AlphaFoldDB" id="A0A1Z2LD89"/>
<feature type="chain" id="PRO_5012689845" evidence="2">
    <location>
        <begin position="19"/>
        <end position="67"/>
    </location>
</feature>
<evidence type="ECO:0000256" key="2">
    <source>
        <dbReference type="SAM" id="SignalP"/>
    </source>
</evidence>
<organism evidence="3 4">
    <name type="scientific">Streptomyces albireticuli</name>
    <dbReference type="NCBI Taxonomy" id="1940"/>
    <lineage>
        <taxon>Bacteria</taxon>
        <taxon>Bacillati</taxon>
        <taxon>Actinomycetota</taxon>
        <taxon>Actinomycetes</taxon>
        <taxon>Kitasatosporales</taxon>
        <taxon>Streptomycetaceae</taxon>
        <taxon>Streptomyces</taxon>
    </lineage>
</organism>
<keyword evidence="2" id="KW-0732">Signal</keyword>